<proteinExistence type="inferred from homology"/>
<evidence type="ECO:0000256" key="3">
    <source>
        <dbReference type="ARBA" id="ARBA00022448"/>
    </source>
</evidence>
<dbReference type="GO" id="GO:0005351">
    <property type="term" value="F:carbohydrate:proton symporter activity"/>
    <property type="evidence" value="ECO:0007669"/>
    <property type="project" value="TreeGrafter"/>
</dbReference>
<comment type="caution">
    <text evidence="11">The sequence shown here is derived from an EMBL/GenBank/DDBJ whole genome shotgun (WGS) entry which is preliminary data.</text>
</comment>
<evidence type="ECO:0000256" key="5">
    <source>
        <dbReference type="ARBA" id="ARBA00022989"/>
    </source>
</evidence>
<keyword evidence="4 9" id="KW-0812">Transmembrane</keyword>
<comment type="similarity">
    <text evidence="2 7">Belongs to the major facilitator superfamily. Sugar transporter (TC 2.A.1.1) family.</text>
</comment>
<dbReference type="GeneID" id="54780177"/>
<dbReference type="PANTHER" id="PTHR48022">
    <property type="entry name" value="PLASTIDIC GLUCOSE TRANSPORTER 4"/>
    <property type="match status" value="1"/>
</dbReference>
<comment type="subcellular location">
    <subcellularLocation>
        <location evidence="1">Membrane</location>
        <topology evidence="1">Multi-pass membrane protein</topology>
    </subcellularLocation>
</comment>
<dbReference type="NCBIfam" id="TIGR00879">
    <property type="entry name" value="SP"/>
    <property type="match status" value="1"/>
</dbReference>
<evidence type="ECO:0000256" key="2">
    <source>
        <dbReference type="ARBA" id="ARBA00010992"/>
    </source>
</evidence>
<evidence type="ECO:0000313" key="11">
    <source>
        <dbReference type="EMBL" id="KAA8905096.1"/>
    </source>
</evidence>
<protein>
    <recommendedName>
        <fullName evidence="10">Major facilitator superfamily (MFS) profile domain-containing protein</fullName>
    </recommendedName>
</protein>
<dbReference type="OMA" id="ISSAVCQ"/>
<feature type="transmembrane region" description="Helical" evidence="9">
    <location>
        <begin position="249"/>
        <end position="274"/>
    </location>
</feature>
<feature type="compositionally biased region" description="Polar residues" evidence="8">
    <location>
        <begin position="509"/>
        <end position="522"/>
    </location>
</feature>
<feature type="domain" description="Major facilitator superfamily (MFS) profile" evidence="10">
    <location>
        <begin position="1"/>
        <end position="441"/>
    </location>
</feature>
<dbReference type="InterPro" id="IPR036259">
    <property type="entry name" value="MFS_trans_sf"/>
</dbReference>
<evidence type="ECO:0000256" key="4">
    <source>
        <dbReference type="ARBA" id="ARBA00022692"/>
    </source>
</evidence>
<feature type="transmembrane region" description="Helical" evidence="9">
    <location>
        <begin position="126"/>
        <end position="145"/>
    </location>
</feature>
<keyword evidence="3 7" id="KW-0813">Transport</keyword>
<dbReference type="Pfam" id="PF00083">
    <property type="entry name" value="Sugar_tr"/>
    <property type="match status" value="1"/>
</dbReference>
<dbReference type="RefSeq" id="XP_034013482.1">
    <property type="nucleotide sequence ID" value="XM_034154077.1"/>
</dbReference>
<dbReference type="InterPro" id="IPR005828">
    <property type="entry name" value="MFS_sugar_transport-like"/>
</dbReference>
<feature type="transmembrane region" description="Helical" evidence="9">
    <location>
        <begin position="382"/>
        <end position="405"/>
    </location>
</feature>
<dbReference type="PANTHER" id="PTHR48022:SF16">
    <property type="entry name" value="HIGH GLUCOSE SENSOR RGT2-RELATED"/>
    <property type="match status" value="1"/>
</dbReference>
<evidence type="ECO:0000256" key="9">
    <source>
        <dbReference type="SAM" id="Phobius"/>
    </source>
</evidence>
<name>A0A642UT05_DIURU</name>
<dbReference type="InterPro" id="IPR050360">
    <property type="entry name" value="MFS_Sugar_Transporters"/>
</dbReference>
<reference evidence="11 12" key="1">
    <citation type="submission" date="2019-07" db="EMBL/GenBank/DDBJ databases">
        <title>Genome assembly of two rare yeast pathogens: Diutina rugosa and Trichomonascus ciferrii.</title>
        <authorList>
            <person name="Mixao V."/>
            <person name="Saus E."/>
            <person name="Hansen A."/>
            <person name="Lass-Flor C."/>
            <person name="Gabaldon T."/>
        </authorList>
    </citation>
    <scope>NUCLEOTIDE SEQUENCE [LARGE SCALE GENOMIC DNA]</scope>
    <source>
        <strain evidence="11 12">CBS 613</strain>
    </source>
</reference>
<dbReference type="SUPFAM" id="SSF103473">
    <property type="entry name" value="MFS general substrate transporter"/>
    <property type="match status" value="1"/>
</dbReference>
<gene>
    <name evidence="11" type="ORF">DIURU_001524</name>
</gene>
<dbReference type="AlphaFoldDB" id="A0A642UT05"/>
<evidence type="ECO:0000256" key="1">
    <source>
        <dbReference type="ARBA" id="ARBA00004141"/>
    </source>
</evidence>
<dbReference type="InterPro" id="IPR005829">
    <property type="entry name" value="Sugar_transporter_CS"/>
</dbReference>
<dbReference type="Gene3D" id="1.20.1250.20">
    <property type="entry name" value="MFS general substrate transporter like domains"/>
    <property type="match status" value="1"/>
</dbReference>
<evidence type="ECO:0000256" key="7">
    <source>
        <dbReference type="RuleBase" id="RU003346"/>
    </source>
</evidence>
<feature type="transmembrane region" description="Helical" evidence="9">
    <location>
        <begin position="417"/>
        <end position="437"/>
    </location>
</feature>
<keyword evidence="5 9" id="KW-1133">Transmembrane helix</keyword>
<dbReference type="Proteomes" id="UP000449547">
    <property type="component" value="Unassembled WGS sequence"/>
</dbReference>
<keyword evidence="6 9" id="KW-0472">Membrane</keyword>
<feature type="transmembrane region" description="Helical" evidence="9">
    <location>
        <begin position="315"/>
        <end position="336"/>
    </location>
</feature>
<evidence type="ECO:0000256" key="8">
    <source>
        <dbReference type="SAM" id="MobiDB-lite"/>
    </source>
</evidence>
<evidence type="ECO:0000259" key="10">
    <source>
        <dbReference type="PROSITE" id="PS50850"/>
    </source>
</evidence>
<dbReference type="OrthoDB" id="6612291at2759"/>
<feature type="transmembrane region" description="Helical" evidence="9">
    <location>
        <begin position="67"/>
        <end position="84"/>
    </location>
</feature>
<feature type="transmembrane region" description="Helical" evidence="9">
    <location>
        <begin position="90"/>
        <end position="114"/>
    </location>
</feature>
<dbReference type="PROSITE" id="PS50850">
    <property type="entry name" value="MFS"/>
    <property type="match status" value="1"/>
</dbReference>
<keyword evidence="12" id="KW-1185">Reference proteome</keyword>
<dbReference type="PRINTS" id="PR00171">
    <property type="entry name" value="SUGRTRNSPORT"/>
</dbReference>
<sequence>MGGFLYGYDTGLINDILEMEYVKQTFPANRVMFTAHERAVITAMLSLGTFFGAIGAPLWSDKYGRKNAIIMSAACVFSIGNVVQTASYNIAMMCVGRFVSGLSVGVLSAVVPLYQAEASPKWVRGSIVFTYQWAITWGLLISSAICQGTRHFMSAASYRLPIGLQFVWALCLSCGMLFLPESPRYYVQKNQLEKALNSLSHLRKLPEDDPDLIEELVEIKANYDYEMSFGKTSYLDCFRSGGGRHKQVLRMWTGIGVQAFQQCTGINFVFYFGLNFFNNISVPNAYIMSFTTYCTNTVFSVPGILLIDVIGRRKLLMVGGVGMAVSNLIIGILGVTIHSSKVKSAVCVSFSCLFIAFFASTWGGVAWALPSDIFGISIRQKAISLTTATNWLMNFIFCIITPYLIDTGKHTAKMGTNIFFLWGGLNIAGTIFSYLVVYETRGLKLEEVDYMYMHCRNARESTKFQSTKIDYDNYDSTAMIYTYSDAASTTSGSSEPSPLPKDTLAMIPFSNSSIDGDSTSADLSKRRRTSSQSSPSSSAATPVPAFIPTICPLASPPSDSSSDSESDDDDAAVAPTAA</sequence>
<accession>A0A642UT05</accession>
<feature type="transmembrane region" description="Helical" evidence="9">
    <location>
        <begin position="157"/>
        <end position="179"/>
    </location>
</feature>
<dbReference type="InterPro" id="IPR020846">
    <property type="entry name" value="MFS_dom"/>
</dbReference>
<dbReference type="PROSITE" id="PS00216">
    <property type="entry name" value="SUGAR_TRANSPORT_1"/>
    <property type="match status" value="1"/>
</dbReference>
<dbReference type="VEuPathDB" id="FungiDB:DIURU_001524"/>
<feature type="compositionally biased region" description="Polar residues" evidence="8">
    <location>
        <begin position="487"/>
        <end position="496"/>
    </location>
</feature>
<feature type="compositionally biased region" description="Acidic residues" evidence="8">
    <location>
        <begin position="562"/>
        <end position="571"/>
    </location>
</feature>
<evidence type="ECO:0000313" key="12">
    <source>
        <dbReference type="Proteomes" id="UP000449547"/>
    </source>
</evidence>
<dbReference type="InterPro" id="IPR003663">
    <property type="entry name" value="Sugar/inositol_transpt"/>
</dbReference>
<feature type="transmembrane region" description="Helical" evidence="9">
    <location>
        <begin position="348"/>
        <end position="370"/>
    </location>
</feature>
<dbReference type="GO" id="GO:0016020">
    <property type="term" value="C:membrane"/>
    <property type="evidence" value="ECO:0007669"/>
    <property type="project" value="UniProtKB-SubCell"/>
</dbReference>
<evidence type="ECO:0000256" key="6">
    <source>
        <dbReference type="ARBA" id="ARBA00023136"/>
    </source>
</evidence>
<dbReference type="EMBL" id="SWFT01000050">
    <property type="protein sequence ID" value="KAA8905096.1"/>
    <property type="molecule type" value="Genomic_DNA"/>
</dbReference>
<dbReference type="PROSITE" id="PS00217">
    <property type="entry name" value="SUGAR_TRANSPORT_2"/>
    <property type="match status" value="1"/>
</dbReference>
<feature type="region of interest" description="Disordered" evidence="8">
    <location>
        <begin position="487"/>
        <end position="578"/>
    </location>
</feature>
<feature type="transmembrane region" description="Helical" evidence="9">
    <location>
        <begin position="39"/>
        <end position="60"/>
    </location>
</feature>
<feature type="transmembrane region" description="Helical" evidence="9">
    <location>
        <begin position="286"/>
        <end position="308"/>
    </location>
</feature>
<organism evidence="11 12">
    <name type="scientific">Diutina rugosa</name>
    <name type="common">Yeast</name>
    <name type="synonym">Candida rugosa</name>
    <dbReference type="NCBI Taxonomy" id="5481"/>
    <lineage>
        <taxon>Eukaryota</taxon>
        <taxon>Fungi</taxon>
        <taxon>Dikarya</taxon>
        <taxon>Ascomycota</taxon>
        <taxon>Saccharomycotina</taxon>
        <taxon>Pichiomycetes</taxon>
        <taxon>Debaryomycetaceae</taxon>
        <taxon>Diutina</taxon>
    </lineage>
</organism>